<accession>A0A0G1ZVI1</accession>
<dbReference type="Proteomes" id="UP000034054">
    <property type="component" value="Unassembled WGS sequence"/>
</dbReference>
<feature type="non-terminal residue" evidence="1">
    <location>
        <position position="54"/>
    </location>
</feature>
<reference evidence="1 2" key="1">
    <citation type="journal article" date="2015" name="Nature">
        <title>rRNA introns, odd ribosomes, and small enigmatic genomes across a large radiation of phyla.</title>
        <authorList>
            <person name="Brown C.T."/>
            <person name="Hug L.A."/>
            <person name="Thomas B.C."/>
            <person name="Sharon I."/>
            <person name="Castelle C.J."/>
            <person name="Singh A."/>
            <person name="Wilkins M.J."/>
            <person name="Williams K.H."/>
            <person name="Banfield J.F."/>
        </authorList>
    </citation>
    <scope>NUCLEOTIDE SEQUENCE [LARGE SCALE GENOMIC DNA]</scope>
</reference>
<dbReference type="EMBL" id="LCRH01000031">
    <property type="protein sequence ID" value="KKW32357.1"/>
    <property type="molecule type" value="Genomic_DNA"/>
</dbReference>
<gene>
    <name evidence="1" type="ORF">UY76_C0031G0001</name>
</gene>
<dbReference type="AlphaFoldDB" id="A0A0G1ZVI1"/>
<proteinExistence type="predicted"/>
<evidence type="ECO:0000313" key="1">
    <source>
        <dbReference type="EMBL" id="KKW32357.1"/>
    </source>
</evidence>
<protein>
    <submittedName>
        <fullName evidence="1">Uncharacterized protein</fullName>
    </submittedName>
</protein>
<organism evidence="1 2">
    <name type="scientific">Candidatus Uhrbacteria bacterium GW2011_GWA2_52_8d</name>
    <dbReference type="NCBI Taxonomy" id="1618979"/>
    <lineage>
        <taxon>Bacteria</taxon>
        <taxon>Candidatus Uhriibacteriota</taxon>
    </lineage>
</organism>
<comment type="caution">
    <text evidence="1">The sequence shown here is derived from an EMBL/GenBank/DDBJ whole genome shotgun (WGS) entry which is preliminary data.</text>
</comment>
<evidence type="ECO:0000313" key="2">
    <source>
        <dbReference type="Proteomes" id="UP000034054"/>
    </source>
</evidence>
<sequence length="54" mass="6123">MRSGDQRDFENQAEVVVSLDILRTPEERERLTNLIECVNVAGQELIARALLIPT</sequence>
<name>A0A0G1ZVI1_9BACT</name>